<proteinExistence type="predicted"/>
<evidence type="ECO:0000313" key="3">
    <source>
        <dbReference type="Proteomes" id="UP000707731"/>
    </source>
</evidence>
<evidence type="ECO:0000313" key="2">
    <source>
        <dbReference type="EMBL" id="MBF6354478.1"/>
    </source>
</evidence>
<dbReference type="Gene3D" id="1.10.275.10">
    <property type="entry name" value="Fumarase/aspartase (N-terminal domain)"/>
    <property type="match status" value="1"/>
</dbReference>
<dbReference type="Gene3D" id="1.20.200.10">
    <property type="entry name" value="Fumarase/aspartase (Central domain)"/>
    <property type="match status" value="1"/>
</dbReference>
<reference evidence="2 3" key="1">
    <citation type="submission" date="2020-10" db="EMBL/GenBank/DDBJ databases">
        <title>Identification of Nocardia species via Next-generation sequencing and recognition of intraspecies genetic diversity.</title>
        <authorList>
            <person name="Li P."/>
            <person name="Li P."/>
            <person name="Lu B."/>
        </authorList>
    </citation>
    <scope>NUCLEOTIDE SEQUENCE [LARGE SCALE GENOMIC DNA]</scope>
    <source>
        <strain evidence="2 3">BJ06-0143</strain>
    </source>
</reference>
<accession>A0ABS0DCN0</accession>
<dbReference type="GO" id="GO:0016853">
    <property type="term" value="F:isomerase activity"/>
    <property type="evidence" value="ECO:0007669"/>
    <property type="project" value="UniProtKB-KW"/>
</dbReference>
<gene>
    <name evidence="2" type="ORF">IU449_07970</name>
</gene>
<dbReference type="Proteomes" id="UP000707731">
    <property type="component" value="Unassembled WGS sequence"/>
</dbReference>
<evidence type="ECO:0000256" key="1">
    <source>
        <dbReference type="ARBA" id="ARBA00023239"/>
    </source>
</evidence>
<sequence>MGLTIRLRDRVSLEEVADAALSRLPVDLDEQSWQRVADSRALLDKFVGEGRIIYGVTTSVGGFAHRFVPAEDAQQLQENLINAVATNVGDYLDEATTRAVMITRVVSLSLGNSAISPENLQVYLDMLNNDVLPCIPEKGSLGTSGDLGPLAYIALVSIGQWKARYRGELLDGATALRRAGITPATLSYKEGLAMINGTAAMVGLALLTYQKARRLVDLYHAISALSIEGLAGIVDPFAPQVHAVKPHRGQSAAADRLYRGLRGSRLARSERSIEAALAARRDGTAADESGVDDNTAIEDAYSIRCTPQILGPILDSLDWIRTTIENELNATSDNPIVLPDIGQAFHNGHFHGQYIAMAMDHLGIALTTLTNLSNRRVDRFLDQSNSNGLPAFLCRENPGLRLGLMGGQFMTASVTAETRTLTVPVSVQSLTTTADFQDIVSFGFVAARRAREILRNTAYVVAFELLCACQAADIRGADGLSPWTRPLYERVRSIVPYLDRDLTITEHLEALTDFLLSDGAAEFIDLPAAASEDHGDARVGDPA</sequence>
<dbReference type="InterPro" id="IPR024083">
    <property type="entry name" value="Fumarase/histidase_N"/>
</dbReference>
<dbReference type="NCBIfam" id="TIGR04475">
    <property type="entry name" value="Phe_D_beta_mut"/>
    <property type="match status" value="1"/>
</dbReference>
<dbReference type="InterPro" id="IPR031007">
    <property type="entry name" value="Phe_D_beta_mut"/>
</dbReference>
<dbReference type="InterPro" id="IPR008948">
    <property type="entry name" value="L-Aspartase-like"/>
</dbReference>
<comment type="caution">
    <text evidence="2">The sequence shown here is derived from an EMBL/GenBank/DDBJ whole genome shotgun (WGS) entry which is preliminary data.</text>
</comment>
<dbReference type="CDD" id="cd00332">
    <property type="entry name" value="PAL-HAL"/>
    <property type="match status" value="1"/>
</dbReference>
<dbReference type="PANTHER" id="PTHR10362">
    <property type="entry name" value="HISTIDINE AMMONIA-LYASE"/>
    <property type="match status" value="1"/>
</dbReference>
<protein>
    <submittedName>
        <fullName evidence="2">Phenylalanine aminomutase (D-beta-phenylalanine forming)</fullName>
        <ecNumber evidence="2">5.4.3.11</ecNumber>
    </submittedName>
</protein>
<dbReference type="EC" id="5.4.3.11" evidence="2"/>
<keyword evidence="3" id="KW-1185">Reference proteome</keyword>
<dbReference type="Pfam" id="PF00221">
    <property type="entry name" value="Lyase_aromatic"/>
    <property type="match status" value="1"/>
</dbReference>
<dbReference type="RefSeq" id="WP_195001238.1">
    <property type="nucleotide sequence ID" value="NZ_JADLQN010000001.1"/>
</dbReference>
<dbReference type="SUPFAM" id="SSF48557">
    <property type="entry name" value="L-aspartase-like"/>
    <property type="match status" value="1"/>
</dbReference>
<organism evidence="2 3">
    <name type="scientific">Nocardia higoensis</name>
    <dbReference type="NCBI Taxonomy" id="228599"/>
    <lineage>
        <taxon>Bacteria</taxon>
        <taxon>Bacillati</taxon>
        <taxon>Actinomycetota</taxon>
        <taxon>Actinomycetes</taxon>
        <taxon>Mycobacteriales</taxon>
        <taxon>Nocardiaceae</taxon>
        <taxon>Nocardia</taxon>
    </lineage>
</organism>
<keyword evidence="1" id="KW-0456">Lyase</keyword>
<dbReference type="EMBL" id="JADLQN010000001">
    <property type="protein sequence ID" value="MBF6354478.1"/>
    <property type="molecule type" value="Genomic_DNA"/>
</dbReference>
<keyword evidence="2" id="KW-0413">Isomerase</keyword>
<dbReference type="InterPro" id="IPR001106">
    <property type="entry name" value="Aromatic_Lyase"/>
</dbReference>
<name>A0ABS0DCN0_9NOCA</name>